<keyword evidence="1" id="KW-0479">Metal-binding</keyword>
<evidence type="ECO:0000313" key="3">
    <source>
        <dbReference type="EMBL" id="GAX81386.1"/>
    </source>
</evidence>
<organism evidence="3 4">
    <name type="scientific">Chlamydomonas eustigma</name>
    <dbReference type="NCBI Taxonomy" id="1157962"/>
    <lineage>
        <taxon>Eukaryota</taxon>
        <taxon>Viridiplantae</taxon>
        <taxon>Chlorophyta</taxon>
        <taxon>core chlorophytes</taxon>
        <taxon>Chlorophyceae</taxon>
        <taxon>CS clade</taxon>
        <taxon>Chlamydomonadales</taxon>
        <taxon>Chlamydomonadaceae</taxon>
        <taxon>Chlamydomonas</taxon>
    </lineage>
</organism>
<gene>
    <name evidence="3" type="ORF">CEUSTIGMA_g8817.t1</name>
</gene>
<dbReference type="Gene3D" id="2.60.120.620">
    <property type="entry name" value="q2cbj1_9rhob like domain"/>
    <property type="match status" value="1"/>
</dbReference>
<keyword evidence="1" id="KW-0560">Oxidoreductase</keyword>
<keyword evidence="4" id="KW-1185">Reference proteome</keyword>
<dbReference type="PROSITE" id="PS51471">
    <property type="entry name" value="FE2OG_OXY"/>
    <property type="match status" value="1"/>
</dbReference>
<dbReference type="GO" id="GO:0032963">
    <property type="term" value="P:collagen metabolic process"/>
    <property type="evidence" value="ECO:0007669"/>
    <property type="project" value="InterPro"/>
</dbReference>
<dbReference type="AlphaFoldDB" id="A0A250XE97"/>
<name>A0A250XE97_9CHLO</name>
<reference evidence="3 4" key="1">
    <citation type="submission" date="2017-08" db="EMBL/GenBank/DDBJ databases">
        <title>Acidophilic green algal genome provides insights into adaptation to an acidic environment.</title>
        <authorList>
            <person name="Hirooka S."/>
            <person name="Hirose Y."/>
            <person name="Kanesaki Y."/>
            <person name="Higuchi S."/>
            <person name="Fujiwara T."/>
            <person name="Onuma R."/>
            <person name="Era A."/>
            <person name="Ohbayashi R."/>
            <person name="Uzuka A."/>
            <person name="Nozaki H."/>
            <person name="Yoshikawa H."/>
            <person name="Miyagishima S.Y."/>
        </authorList>
    </citation>
    <scope>NUCLEOTIDE SEQUENCE [LARGE SCALE GENOMIC DNA]</scope>
    <source>
        <strain evidence="3 4">NIES-2499</strain>
    </source>
</reference>
<dbReference type="InterPro" id="IPR039575">
    <property type="entry name" value="P3H"/>
</dbReference>
<dbReference type="GO" id="GO:0046872">
    <property type="term" value="F:metal ion binding"/>
    <property type="evidence" value="ECO:0007669"/>
    <property type="project" value="UniProtKB-KW"/>
</dbReference>
<dbReference type="EMBL" id="BEGY01000064">
    <property type="protein sequence ID" value="GAX81386.1"/>
    <property type="molecule type" value="Genomic_DNA"/>
</dbReference>
<evidence type="ECO:0000313" key="4">
    <source>
        <dbReference type="Proteomes" id="UP000232323"/>
    </source>
</evidence>
<protein>
    <recommendedName>
        <fullName evidence="2">Fe2OG dioxygenase domain-containing protein</fullName>
    </recommendedName>
</protein>
<dbReference type="GO" id="GO:0016491">
    <property type="term" value="F:oxidoreductase activity"/>
    <property type="evidence" value="ECO:0007669"/>
    <property type="project" value="UniProtKB-KW"/>
</dbReference>
<dbReference type="InterPro" id="IPR044862">
    <property type="entry name" value="Pro_4_hyd_alph_FE2OG_OXY"/>
</dbReference>
<dbReference type="Pfam" id="PF13640">
    <property type="entry name" value="2OG-FeII_Oxy_3"/>
    <property type="match status" value="1"/>
</dbReference>
<sequence>MHVQVKVRQQVWETVEQVFGLTLELYVEFTGLISWCKGSSIGWHSDDNREYLSQRYISGVLYLNNPNSPSAVESSNTLKAGVSAGNVIMQDIGFEGGDLCFQEGKPNRVTPAAGTLVTYTSDSQNIHMVEEIASGERFTLAMWFTRSQEHREDDKVQSLGCLSLSFKDDPHTHYGYNSVLLQQILRMLQLLPAGGISRAMLGMPEEMYAQDGVDIRQRRLLSHPLRLSINPSAWHVSALKQGPTEKLEDASGPPTFVAESFQQGPSNVKNCGADMTAKQKDALKRRDSCLAKESCPYGCCPLHTLTPCGRHTLLKEFNAPPDYFLSKDSPSKNGFCATDLGAEVTSHGLSLQGVSQFRSKCNEGLPQYFYLKTPDLTSACILIHIGGWLLDVTSADDLEHSDCYGCHLLCLTRRYIHSLEPQLAQLRFDSTFLGYLNF</sequence>
<proteinExistence type="inferred from homology"/>
<dbReference type="PANTHER" id="PTHR14049">
    <property type="entry name" value="LEPRECAN 1"/>
    <property type="match status" value="1"/>
</dbReference>
<evidence type="ECO:0000259" key="2">
    <source>
        <dbReference type="PROSITE" id="PS51471"/>
    </source>
</evidence>
<keyword evidence="1" id="KW-0408">Iron</keyword>
<dbReference type="OrthoDB" id="427071at2759"/>
<accession>A0A250XE97</accession>
<comment type="caution">
    <text evidence="3">The sequence shown here is derived from an EMBL/GenBank/DDBJ whole genome shotgun (WGS) entry which is preliminary data.</text>
</comment>
<dbReference type="STRING" id="1157962.A0A250XE97"/>
<comment type="similarity">
    <text evidence="1">Belongs to the iron/ascorbate-dependent oxidoreductase family.</text>
</comment>
<dbReference type="Proteomes" id="UP000232323">
    <property type="component" value="Unassembled WGS sequence"/>
</dbReference>
<dbReference type="InterPro" id="IPR005123">
    <property type="entry name" value="Oxoglu/Fe-dep_dioxygenase_dom"/>
</dbReference>
<evidence type="ECO:0000256" key="1">
    <source>
        <dbReference type="RuleBase" id="RU003682"/>
    </source>
</evidence>
<feature type="domain" description="Fe2OG dioxygenase" evidence="2">
    <location>
        <begin position="14"/>
        <end position="146"/>
    </location>
</feature>
<dbReference type="PANTHER" id="PTHR14049:SF9">
    <property type="entry name" value="PROCOLLAGEN-PROLINE 3-DIOXYGENASE"/>
    <property type="match status" value="1"/>
</dbReference>